<dbReference type="OrthoDB" id="1214782at2"/>
<proteinExistence type="predicted"/>
<dbReference type="RefSeq" id="WP_007092768.1">
    <property type="nucleotide sequence ID" value="NZ_CP142125.1"/>
</dbReference>
<name>A9EDS2_9FLAO</name>
<reference evidence="1 2" key="1">
    <citation type="journal article" date="2011" name="J. Bacteriol.">
        <title>Genome sequence of the algicidal bacterium Kordia algicida OT-1.</title>
        <authorList>
            <person name="Lee H.S."/>
            <person name="Kang S.G."/>
            <person name="Kwon K.K."/>
            <person name="Lee J.H."/>
            <person name="Kim S.J."/>
        </authorList>
    </citation>
    <scope>NUCLEOTIDE SEQUENCE [LARGE SCALE GENOMIC DNA]</scope>
    <source>
        <strain evidence="1 2">OT-1</strain>
    </source>
</reference>
<dbReference type="STRING" id="391587.KAOT1_00960"/>
<evidence type="ECO:0000313" key="1">
    <source>
        <dbReference type="EMBL" id="EDP94216.1"/>
    </source>
</evidence>
<gene>
    <name evidence="1" type="ORF">KAOT1_00960</name>
</gene>
<comment type="caution">
    <text evidence="1">The sequence shown here is derived from an EMBL/GenBank/DDBJ whole genome shotgun (WGS) entry which is preliminary data.</text>
</comment>
<accession>A9EDS2</accession>
<sequence>MSDLTYLIRYLAEENRTDANIPVERFVRFDDNLINNDFFYLADGNSIFSGIDSYNIITITLRNNQSLWYRETTSDFIFYIKQTINDGGVIVHKYHELNTNSTYDFDFTILEDTDNLFEIPVSNNTFKYNTYLNILYLIFEELDEVVFDGNKDNFYYKRVYFKEITNGVHELNYKDSLGLYNDFWDNATRKVRETNLNIKQRRLTITFDENKEGYVFKFPIISKINTTTKKITLDYNFDNDEPIIKNRIFNTNFAFRLDFNSYQAFLSFCNQVYFSNDITFDLNIFPKVERQFFEDYHYIITQLIKDAKRSSRSLADLLDILWYLPRTYIQTKIGIGFLWDLLIQIIEEDDINNLGLNKEDLVTYILSNLSERLQPDDFLEIFLLKLVNSKETPFKRLFEELNTDDFKSFVNLFWSVWSKSSYASFDPKVNPAISENEEEASPLVLPYTTDKTFGFYDTNASIDFTTKETELSVALKVDSGKTKKVKIAKNRYSKKTIYNYYNYKYHIFHPVAISNDKNPKFIYNKSEGRKFTVLPAFVLLANEESAFWENLKTGGEYLLDAVTTLSGIGNLAKFRHLSKLVKLGHKLVLAQKVKKAVTGFAAITEISSGTINILLKLSGLNDTKFGQSLSEVLFYLELLSLGGELANGLKNAAKKVLKSDDLGKHIDNLVKKGEIDELDKINFHDELKRIVGDYVEEISVLRIVPDLKNAAEVKLFKELRELFIKKYTSIIKTQFRQTSKLLLAWKNLDVMNALSKSEIDDLLRLRTQFDNVKSDKNMATMIAIVEVNGKKIKIPYTSLSGLDLAKGNAKYIETSKFAENLGLSKKEANDLFRVVDSKTNRHSVRINDTEHKMLLNVSEDIDKLKAIYGVDNVRVLGMEMKTLYLPCHSCKRQIIIYSDMLNIPKNKIKVQATQIGKNEYAENAYMFNKFLSK</sequence>
<protein>
    <submittedName>
        <fullName evidence="1">Uncharacterized protein</fullName>
    </submittedName>
</protein>
<evidence type="ECO:0000313" key="2">
    <source>
        <dbReference type="Proteomes" id="UP000002945"/>
    </source>
</evidence>
<dbReference type="Proteomes" id="UP000002945">
    <property type="component" value="Unassembled WGS sequence"/>
</dbReference>
<dbReference type="HOGENOM" id="CLU_313705_0_0_10"/>
<organism evidence="1 2">
    <name type="scientific">Kordia algicida OT-1</name>
    <dbReference type="NCBI Taxonomy" id="391587"/>
    <lineage>
        <taxon>Bacteria</taxon>
        <taxon>Pseudomonadati</taxon>
        <taxon>Bacteroidota</taxon>
        <taxon>Flavobacteriia</taxon>
        <taxon>Flavobacteriales</taxon>
        <taxon>Flavobacteriaceae</taxon>
        <taxon>Kordia</taxon>
    </lineage>
</organism>
<dbReference type="EMBL" id="ABIB01000024">
    <property type="protein sequence ID" value="EDP94216.1"/>
    <property type="molecule type" value="Genomic_DNA"/>
</dbReference>
<dbReference type="AlphaFoldDB" id="A9EDS2"/>
<keyword evidence="2" id="KW-1185">Reference proteome</keyword>
<dbReference type="eggNOG" id="ENOG5033VG8">
    <property type="taxonomic scope" value="Bacteria"/>
</dbReference>